<evidence type="ECO:0000313" key="9">
    <source>
        <dbReference type="Proteomes" id="UP000324800"/>
    </source>
</evidence>
<feature type="transmembrane region" description="Helical" evidence="7">
    <location>
        <begin position="431"/>
        <end position="453"/>
    </location>
</feature>
<feature type="transmembrane region" description="Helical" evidence="7">
    <location>
        <begin position="115"/>
        <end position="134"/>
    </location>
</feature>
<feature type="transmembrane region" description="Helical" evidence="7">
    <location>
        <begin position="178"/>
        <end position="196"/>
    </location>
</feature>
<protein>
    <submittedName>
        <fullName evidence="8">Putative MFS transporter</fullName>
    </submittedName>
</protein>
<evidence type="ECO:0000256" key="5">
    <source>
        <dbReference type="SAM" id="Coils"/>
    </source>
</evidence>
<dbReference type="Pfam" id="PF07690">
    <property type="entry name" value="MFS_1"/>
    <property type="match status" value="1"/>
</dbReference>
<dbReference type="AlphaFoldDB" id="A0A5J4X352"/>
<accession>A0A5J4X352</accession>
<dbReference type="InterPro" id="IPR036259">
    <property type="entry name" value="MFS_trans_sf"/>
</dbReference>
<feature type="transmembrane region" description="Helical" evidence="7">
    <location>
        <begin position="465"/>
        <end position="487"/>
    </location>
</feature>
<dbReference type="GO" id="GO:0035435">
    <property type="term" value="P:phosphate ion transmembrane transport"/>
    <property type="evidence" value="ECO:0007669"/>
    <property type="project" value="TreeGrafter"/>
</dbReference>
<evidence type="ECO:0000256" key="1">
    <source>
        <dbReference type="ARBA" id="ARBA00004127"/>
    </source>
</evidence>
<feature type="transmembrane region" description="Helical" evidence="7">
    <location>
        <begin position="372"/>
        <end position="399"/>
    </location>
</feature>
<feature type="region of interest" description="Disordered" evidence="6">
    <location>
        <begin position="520"/>
        <end position="550"/>
    </location>
</feature>
<feature type="transmembrane region" description="Helical" evidence="7">
    <location>
        <begin position="82"/>
        <end position="103"/>
    </location>
</feature>
<dbReference type="PANTHER" id="PTHR43826">
    <property type="entry name" value="GLUCOSE-6-PHOSPHATE EXCHANGER SLC37A4"/>
    <property type="match status" value="1"/>
</dbReference>
<feature type="transmembrane region" description="Helical" evidence="7">
    <location>
        <begin position="44"/>
        <end position="62"/>
    </location>
</feature>
<dbReference type="Proteomes" id="UP000324800">
    <property type="component" value="Unassembled WGS sequence"/>
</dbReference>
<evidence type="ECO:0000256" key="3">
    <source>
        <dbReference type="ARBA" id="ARBA00022989"/>
    </source>
</evidence>
<feature type="coiled-coil region" evidence="5">
    <location>
        <begin position="239"/>
        <end position="266"/>
    </location>
</feature>
<evidence type="ECO:0000313" key="8">
    <source>
        <dbReference type="EMBL" id="KAA6401727.1"/>
    </source>
</evidence>
<keyword evidence="3 7" id="KW-1133">Transmembrane helix</keyword>
<organism evidence="8 9">
    <name type="scientific">Streblomastix strix</name>
    <dbReference type="NCBI Taxonomy" id="222440"/>
    <lineage>
        <taxon>Eukaryota</taxon>
        <taxon>Metamonada</taxon>
        <taxon>Preaxostyla</taxon>
        <taxon>Oxymonadida</taxon>
        <taxon>Streblomastigidae</taxon>
        <taxon>Streblomastix</taxon>
    </lineage>
</organism>
<feature type="compositionally biased region" description="Polar residues" evidence="6">
    <location>
        <begin position="520"/>
        <end position="542"/>
    </location>
</feature>
<reference evidence="8 9" key="1">
    <citation type="submission" date="2019-03" db="EMBL/GenBank/DDBJ databases">
        <title>Single cell metagenomics reveals metabolic interactions within the superorganism composed of flagellate Streblomastix strix and complex community of Bacteroidetes bacteria on its surface.</title>
        <authorList>
            <person name="Treitli S.C."/>
            <person name="Kolisko M."/>
            <person name="Husnik F."/>
            <person name="Keeling P."/>
            <person name="Hampl V."/>
        </authorList>
    </citation>
    <scope>NUCLEOTIDE SEQUENCE [LARGE SCALE GENOMIC DNA]</scope>
    <source>
        <strain evidence="8">ST1C</strain>
    </source>
</reference>
<feature type="transmembrane region" description="Helical" evidence="7">
    <location>
        <begin position="208"/>
        <end position="230"/>
    </location>
</feature>
<keyword evidence="2 7" id="KW-0812">Transmembrane</keyword>
<dbReference type="Gene3D" id="1.20.1250.20">
    <property type="entry name" value="MFS general substrate transporter like domains"/>
    <property type="match status" value="2"/>
</dbReference>
<dbReference type="SUPFAM" id="SSF103473">
    <property type="entry name" value="MFS general substrate transporter"/>
    <property type="match status" value="1"/>
</dbReference>
<keyword evidence="5" id="KW-0175">Coiled coil</keyword>
<dbReference type="GO" id="GO:0061513">
    <property type="term" value="F:glucose 6-phosphate:phosphate antiporter activity"/>
    <property type="evidence" value="ECO:0007669"/>
    <property type="project" value="TreeGrafter"/>
</dbReference>
<comment type="subcellular location">
    <subcellularLocation>
        <location evidence="1">Endomembrane system</location>
        <topology evidence="1">Multi-pass membrane protein</topology>
    </subcellularLocation>
</comment>
<dbReference type="InterPro" id="IPR011701">
    <property type="entry name" value="MFS"/>
</dbReference>
<dbReference type="GO" id="GO:0016020">
    <property type="term" value="C:membrane"/>
    <property type="evidence" value="ECO:0007669"/>
    <property type="project" value="UniProtKB-ARBA"/>
</dbReference>
<sequence length="550" mass="60788">MSTAITAVTYVLIFGIVILACAIDLLHNRKPPNKYPFKFIFRRFLNWFTVGLTYACTYFGRYNMSMLNTPDVHASLGVSPTQFGVVITVAYFVYAICVVINGFVVDRIGGKTASVIGSFGSSIMNLLMGIFLLFTQIKGAGNVAILCLMYSLNEFCQSFCTTAICKVGVYWYHMSERGIFGGIFGIIISFGFFLALQVNANIKSQFHYSAIFFIPSVMLSIFSLLCVFFVRATPDDAGFPAVDEEIQQEQEENRRQQRENQQSQYIIQNQGEYSQGSSSTSAFIINSNSTSDQFQSLNQKEETSSLMKKIGSESKQDYGMPIKEVGKRILGNKVFFVLALIDFCVGWCRDGVINNMAMYFKMRWDASEDSTLFNLASTGLTVGSMFGSLVCGIVSDLFFHSRRPPVAFLSLSLYFICILITFFAQKAWIATLSISMTAFCFSGVHGIITSSAAMDFAGARATATATAWLISLMPASVIGALLVLPIIKEKGGKKPNQKSDNQSNAKDTEVDQFNLLYKDGQNSDQTGIQGSIEQSNDTSSTDHLIPMIKK</sequence>
<dbReference type="PANTHER" id="PTHR43826:SF3">
    <property type="entry name" value="GLUCOSE-6-PHOSPHATE EXCHANGER SLC37A4"/>
    <property type="match status" value="1"/>
</dbReference>
<comment type="caution">
    <text evidence="8">The sequence shown here is derived from an EMBL/GenBank/DDBJ whole genome shotgun (WGS) entry which is preliminary data.</text>
</comment>
<evidence type="ECO:0000256" key="6">
    <source>
        <dbReference type="SAM" id="MobiDB-lite"/>
    </source>
</evidence>
<dbReference type="OrthoDB" id="3639251at2759"/>
<evidence type="ECO:0000256" key="4">
    <source>
        <dbReference type="ARBA" id="ARBA00023136"/>
    </source>
</evidence>
<evidence type="ECO:0000256" key="2">
    <source>
        <dbReference type="ARBA" id="ARBA00022692"/>
    </source>
</evidence>
<proteinExistence type="predicted"/>
<feature type="transmembrane region" description="Helical" evidence="7">
    <location>
        <begin position="405"/>
        <end position="424"/>
    </location>
</feature>
<dbReference type="GO" id="GO:0012505">
    <property type="term" value="C:endomembrane system"/>
    <property type="evidence" value="ECO:0007669"/>
    <property type="project" value="UniProtKB-SubCell"/>
</dbReference>
<dbReference type="InterPro" id="IPR051337">
    <property type="entry name" value="OPA_Antiporter"/>
</dbReference>
<evidence type="ECO:0000256" key="7">
    <source>
        <dbReference type="SAM" id="Phobius"/>
    </source>
</evidence>
<feature type="transmembrane region" description="Helical" evidence="7">
    <location>
        <begin position="6"/>
        <end position="23"/>
    </location>
</feature>
<dbReference type="EMBL" id="SNRW01000342">
    <property type="protein sequence ID" value="KAA6401727.1"/>
    <property type="molecule type" value="Genomic_DNA"/>
</dbReference>
<keyword evidence="4 7" id="KW-0472">Membrane</keyword>
<name>A0A5J4X352_9EUKA</name>
<gene>
    <name evidence="8" type="ORF">EZS28_002744</name>
</gene>